<gene>
    <name evidence="2" type="ORF">A3207_08250</name>
</gene>
<dbReference type="InterPro" id="IPR002559">
    <property type="entry name" value="Transposase_11"/>
</dbReference>
<protein>
    <recommendedName>
        <fullName evidence="1">Transposase IS4-like domain-containing protein</fullName>
    </recommendedName>
</protein>
<dbReference type="OMA" id="LIDIECA"/>
<evidence type="ECO:0000313" key="3">
    <source>
        <dbReference type="Proteomes" id="UP000752814"/>
    </source>
</evidence>
<dbReference type="RefSeq" id="WP_020449037.1">
    <property type="nucleotide sequence ID" value="NZ_CAYAXV010000004.1"/>
</dbReference>
<evidence type="ECO:0000313" key="2">
    <source>
        <dbReference type="EMBL" id="TQS81874.1"/>
    </source>
</evidence>
<dbReference type="EMBL" id="LVVT01000021">
    <property type="protein sequence ID" value="TQS81874.1"/>
    <property type="molecule type" value="Genomic_DNA"/>
</dbReference>
<dbReference type="Pfam" id="PF01609">
    <property type="entry name" value="DDE_Tnp_1"/>
    <property type="match status" value="1"/>
</dbReference>
<dbReference type="SUPFAM" id="SSF53098">
    <property type="entry name" value="Ribonuclease H-like"/>
    <property type="match status" value="1"/>
</dbReference>
<dbReference type="PANTHER" id="PTHR34614:SF2">
    <property type="entry name" value="TRANSPOSASE IS4-LIKE DOMAIN-CONTAINING PROTEIN"/>
    <property type="match status" value="1"/>
</dbReference>
<feature type="domain" description="Transposase IS4-like" evidence="1">
    <location>
        <begin position="2"/>
        <end position="257"/>
    </location>
</feature>
<sequence length="321" mass="36731">MNLGLVHSLDTDLPVYYKLFPGSIRDTAALKNLADDLAELGVSNLHILLDPSFFSEASLSMLSEMHLDFTVSVPMGCTAAKELLLRSHEKIRAPARTHSFQGEAVFVYESNLSINRKSFRAVVYSDYAREVKERSALYARITEAEEYLNGREYDADFVAEFRENHKLLAELLSLREADGRIVTKRKEANIHNAESKLGRTILLTTSEESWDKVLAWYRQRNDAEAHFRTVKSSLEGENLSSNESLEGQMYIDFIALILRTVLLNRMKKQTLLKNCCVPDIINEMSKLKVVRIGEDWRLNELTKKQKDYFKALSITPPIDNY</sequence>
<dbReference type="GO" id="GO:0003677">
    <property type="term" value="F:DNA binding"/>
    <property type="evidence" value="ECO:0007669"/>
    <property type="project" value="InterPro"/>
</dbReference>
<proteinExistence type="predicted"/>
<accession>A0A8J8PCY4</accession>
<dbReference type="PANTHER" id="PTHR34614">
    <property type="match status" value="1"/>
</dbReference>
<dbReference type="GeneID" id="41323569"/>
<dbReference type="GO" id="GO:0006313">
    <property type="term" value="P:DNA transposition"/>
    <property type="evidence" value="ECO:0007669"/>
    <property type="project" value="InterPro"/>
</dbReference>
<comment type="caution">
    <text evidence="2">The sequence shown here is derived from an EMBL/GenBank/DDBJ whole genome shotgun (WGS) entry which is preliminary data.</text>
</comment>
<dbReference type="GO" id="GO:0004803">
    <property type="term" value="F:transposase activity"/>
    <property type="evidence" value="ECO:0007669"/>
    <property type="project" value="InterPro"/>
</dbReference>
<reference evidence="2" key="1">
    <citation type="submission" date="2016-03" db="EMBL/GenBank/DDBJ databases">
        <authorList>
            <person name="Borrel G."/>
            <person name="Mccann A."/>
            <person name="O'Toole P.W."/>
        </authorList>
    </citation>
    <scope>NUCLEOTIDE SEQUENCE</scope>
    <source>
        <strain evidence="2">183</strain>
    </source>
</reference>
<dbReference type="InterPro" id="IPR012337">
    <property type="entry name" value="RNaseH-like_sf"/>
</dbReference>
<evidence type="ECO:0000259" key="1">
    <source>
        <dbReference type="Pfam" id="PF01609"/>
    </source>
</evidence>
<dbReference type="AlphaFoldDB" id="A0A8J8PCY4"/>
<name>A0A8J8PCY4_9ARCH</name>
<organism evidence="2 3">
    <name type="scientific">Candidatus Methanomassiliicoccus intestinalis</name>
    <dbReference type="NCBI Taxonomy" id="1406512"/>
    <lineage>
        <taxon>Archaea</taxon>
        <taxon>Methanobacteriati</taxon>
        <taxon>Thermoplasmatota</taxon>
        <taxon>Thermoplasmata</taxon>
        <taxon>Methanomassiliicoccales</taxon>
        <taxon>Methanomassiliicoccaceae</taxon>
        <taxon>Methanomassiliicoccus</taxon>
    </lineage>
</organism>
<dbReference type="Proteomes" id="UP000752814">
    <property type="component" value="Unassembled WGS sequence"/>
</dbReference>